<dbReference type="Proteomes" id="UP000308000">
    <property type="component" value="Unassembled WGS sequence"/>
</dbReference>
<evidence type="ECO:0000313" key="3">
    <source>
        <dbReference type="Proteomes" id="UP000308000"/>
    </source>
</evidence>
<sequence>MSEDAMTTVHHTLSFWPSYAQFVLYDTQAEFNPDEEPLWGRPEEEEGHLSVRPTEVSVGLFADAEVQIEMDVYPVPPELPKGDWDVNVEVPLLVASGELGIRDVVQDVPEATAAVPPGWLRLRVLGRNTLGGQTFWVQVWPITSPTS</sequence>
<reference evidence="1 4" key="2">
    <citation type="submission" date="2020-08" db="EMBL/GenBank/DDBJ databases">
        <title>Genomic Encyclopedia of Type Strains, Phase IV (KMG-IV): sequencing the most valuable type-strain genomes for metagenomic binning, comparative biology and taxonomic classification.</title>
        <authorList>
            <person name="Goeker M."/>
        </authorList>
    </citation>
    <scope>NUCLEOTIDE SEQUENCE [LARGE SCALE GENOMIC DNA]</scope>
    <source>
        <strain evidence="1 4">DSM 105434</strain>
    </source>
</reference>
<keyword evidence="4" id="KW-1185">Reference proteome</keyword>
<organism evidence="2 3">
    <name type="scientific">Deinococcus metallilatus</name>
    <dbReference type="NCBI Taxonomy" id="1211322"/>
    <lineage>
        <taxon>Bacteria</taxon>
        <taxon>Thermotogati</taxon>
        <taxon>Deinococcota</taxon>
        <taxon>Deinococci</taxon>
        <taxon>Deinococcales</taxon>
        <taxon>Deinococcaceae</taxon>
        <taxon>Deinococcus</taxon>
    </lineage>
</organism>
<dbReference type="EMBL" id="JACHFV010000011">
    <property type="protein sequence ID" value="MBB5296440.1"/>
    <property type="molecule type" value="Genomic_DNA"/>
</dbReference>
<protein>
    <submittedName>
        <fullName evidence="2">Uncharacterized protein</fullName>
    </submittedName>
</protein>
<evidence type="ECO:0000313" key="2">
    <source>
        <dbReference type="EMBL" id="TLK25088.1"/>
    </source>
</evidence>
<name>A0AAJ5JY02_9DEIO</name>
<evidence type="ECO:0000313" key="4">
    <source>
        <dbReference type="Proteomes" id="UP000536909"/>
    </source>
</evidence>
<dbReference type="RefSeq" id="WP_129120264.1">
    <property type="nucleotide sequence ID" value="NZ_BSUI01000009.1"/>
</dbReference>
<gene>
    <name evidence="2" type="ORF">FCS05_13020</name>
    <name evidence="1" type="ORF">HNQ10_003287</name>
</gene>
<comment type="caution">
    <text evidence="2">The sequence shown here is derived from an EMBL/GenBank/DDBJ whole genome shotgun (WGS) entry which is preliminary data.</text>
</comment>
<proteinExistence type="predicted"/>
<dbReference type="Proteomes" id="UP000536909">
    <property type="component" value="Unassembled WGS sequence"/>
</dbReference>
<dbReference type="AlphaFoldDB" id="A0AAJ5JY02"/>
<dbReference type="EMBL" id="VBRC01000009">
    <property type="protein sequence ID" value="TLK25088.1"/>
    <property type="molecule type" value="Genomic_DNA"/>
</dbReference>
<evidence type="ECO:0000313" key="1">
    <source>
        <dbReference type="EMBL" id="MBB5296440.1"/>
    </source>
</evidence>
<accession>A0AAJ5JY02</accession>
<reference evidence="2 3" key="1">
    <citation type="submission" date="2019-04" db="EMBL/GenBank/DDBJ databases">
        <title>Deinococcus metalilatus MA1002 mutant No.5.</title>
        <authorList>
            <person name="Park W."/>
            <person name="Park C."/>
        </authorList>
    </citation>
    <scope>NUCLEOTIDE SEQUENCE [LARGE SCALE GENOMIC DNA]</scope>
    <source>
        <strain evidence="2 3">MA1002-m5</strain>
    </source>
</reference>